<proteinExistence type="inferred from homology"/>
<evidence type="ECO:0000313" key="4">
    <source>
        <dbReference type="Proteomes" id="UP000199227"/>
    </source>
</evidence>
<feature type="transmembrane region" description="Helical" evidence="1">
    <location>
        <begin position="170"/>
        <end position="188"/>
    </location>
</feature>
<feature type="transmembrane region" description="Helical" evidence="1">
    <location>
        <begin position="131"/>
        <end position="150"/>
    </location>
</feature>
<protein>
    <submittedName>
        <fullName evidence="3">Phospholipid/cholesterol/gamma-HCH transport system permease protein</fullName>
    </submittedName>
</protein>
<feature type="transmembrane region" description="Helical" evidence="1">
    <location>
        <begin position="264"/>
        <end position="294"/>
    </location>
</feature>
<keyword evidence="4" id="KW-1185">Reference proteome</keyword>
<dbReference type="OrthoDB" id="9805022at2"/>
<dbReference type="EMBL" id="FOXB01000012">
    <property type="protein sequence ID" value="SFP26327.1"/>
    <property type="molecule type" value="Genomic_DNA"/>
</dbReference>
<feature type="transmembrane region" description="Helical" evidence="1">
    <location>
        <begin position="314"/>
        <end position="337"/>
    </location>
</feature>
<dbReference type="STRING" id="223786.SAMN05216234_11260"/>
<dbReference type="NCBIfam" id="TIGR00056">
    <property type="entry name" value="MlaE family lipid ABC transporter permease subunit"/>
    <property type="match status" value="1"/>
</dbReference>
<dbReference type="GO" id="GO:0005548">
    <property type="term" value="F:phospholipid transporter activity"/>
    <property type="evidence" value="ECO:0007669"/>
    <property type="project" value="TreeGrafter"/>
</dbReference>
<dbReference type="GO" id="GO:0043190">
    <property type="term" value="C:ATP-binding cassette (ABC) transporter complex"/>
    <property type="evidence" value="ECO:0007669"/>
    <property type="project" value="InterPro"/>
</dbReference>
<dbReference type="InterPro" id="IPR003453">
    <property type="entry name" value="ABC_MlaE_roteobac"/>
</dbReference>
<dbReference type="AlphaFoldDB" id="A0A1I5NX67"/>
<evidence type="ECO:0000313" key="3">
    <source>
        <dbReference type="EMBL" id="SFP26327.1"/>
    </source>
</evidence>
<evidence type="ECO:0000259" key="2">
    <source>
        <dbReference type="PROSITE" id="PS50801"/>
    </source>
</evidence>
<dbReference type="SUPFAM" id="SSF52091">
    <property type="entry name" value="SpoIIaa-like"/>
    <property type="match status" value="1"/>
</dbReference>
<dbReference type="RefSeq" id="WP_143089694.1">
    <property type="nucleotide sequence ID" value="NZ_FOXB01000012.1"/>
</dbReference>
<feature type="transmembrane region" description="Helical" evidence="1">
    <location>
        <begin position="349"/>
        <end position="372"/>
    </location>
</feature>
<keyword evidence="1" id="KW-0472">Membrane</keyword>
<dbReference type="Proteomes" id="UP000199227">
    <property type="component" value="Unassembled WGS sequence"/>
</dbReference>
<keyword evidence="1" id="KW-0812">Transmembrane</keyword>
<dbReference type="PROSITE" id="PS50801">
    <property type="entry name" value="STAS"/>
    <property type="match status" value="1"/>
</dbReference>
<gene>
    <name evidence="3" type="ORF">SAMN05216234_11260</name>
</gene>
<accession>A0A1I5NX67</accession>
<dbReference type="InterPro" id="IPR030802">
    <property type="entry name" value="Permease_MalE"/>
</dbReference>
<dbReference type="InterPro" id="IPR036513">
    <property type="entry name" value="STAS_dom_sf"/>
</dbReference>
<dbReference type="InterPro" id="IPR002645">
    <property type="entry name" value="STAS_dom"/>
</dbReference>
<dbReference type="PANTHER" id="PTHR30188">
    <property type="entry name" value="ABC TRANSPORTER PERMEASE PROTEIN-RELATED"/>
    <property type="match status" value="1"/>
</dbReference>
<reference evidence="3 4" key="1">
    <citation type="submission" date="2016-10" db="EMBL/GenBank/DDBJ databases">
        <authorList>
            <person name="de Groot N.N."/>
        </authorList>
    </citation>
    <scope>NUCLEOTIDE SEQUENCE [LARGE SCALE GENOMIC DNA]</scope>
    <source>
        <strain evidence="3 4">EP1-55-1</strain>
    </source>
</reference>
<sequence length="377" mass="42321">MNDKRYFYLDISKKPALLYFKGRWEIDNLSSIEKSFKDLLPTILNQKKLVIDLSEISSIDTGSMIFFITIRKELKEKINIKTVNASKSFCQMFRLVKGFEPRDKEEKVKTDPLLTFLNYIGKKSFSVLQDFLQFVDFLGHTAIAMWQILLHPSKFRIKETVGNIYTAGTTALPIVALSAFLVGIVIAFQSAVQLQKYGGDIFIVDMIGISIPRELAPLITAIIVAGRSGSSYTAQIGVMKITEEIDAMKIMGFDIYRFLVIPRIAAMIIALPLLIFFADIIGIYGGLLVAKYQLDITPAQFLDRLHSSVDVRHYLVGILKAPFFAFIIAAIGCFRGFQVSKNTESIGKYTTISVVNSIFLVIALDAIFSIIFTELDI</sequence>
<name>A0A1I5NX67_9BACT</name>
<organism evidence="3 4">
    <name type="scientific">Hydrogenimonas thermophila</name>
    <dbReference type="NCBI Taxonomy" id="223786"/>
    <lineage>
        <taxon>Bacteria</taxon>
        <taxon>Pseudomonadati</taxon>
        <taxon>Campylobacterota</taxon>
        <taxon>Epsilonproteobacteria</taxon>
        <taxon>Campylobacterales</taxon>
        <taxon>Hydrogenimonadaceae</taxon>
        <taxon>Hydrogenimonas</taxon>
    </lineage>
</organism>
<dbReference type="Pfam" id="PF02405">
    <property type="entry name" value="MlaE"/>
    <property type="match status" value="1"/>
</dbReference>
<keyword evidence="1" id="KW-1133">Transmembrane helix</keyword>
<dbReference type="PANTHER" id="PTHR30188:SF3">
    <property type="entry name" value="ABC TRANSPORTER PERMEASE"/>
    <property type="match status" value="1"/>
</dbReference>
<evidence type="ECO:0000256" key="1">
    <source>
        <dbReference type="RuleBase" id="RU362044"/>
    </source>
</evidence>
<comment type="similarity">
    <text evidence="1">Belongs to the MlaE permease family.</text>
</comment>
<feature type="domain" description="STAS" evidence="2">
    <location>
        <begin position="17"/>
        <end position="97"/>
    </location>
</feature>